<reference evidence="12" key="1">
    <citation type="journal article" date="2009" name="Nature">
        <title>Genome sequence and analysis of the Irish potato famine pathogen Phytophthora infestans.</title>
        <authorList>
            <consortium name="The Broad Institute Genome Sequencing Platform"/>
            <person name="Haas B.J."/>
            <person name="Kamoun S."/>
            <person name="Zody M.C."/>
            <person name="Jiang R.H."/>
            <person name="Handsaker R.E."/>
            <person name="Cano L.M."/>
            <person name="Grabherr M."/>
            <person name="Kodira C.D."/>
            <person name="Raffaele S."/>
            <person name="Torto-Alalibo T."/>
            <person name="Bozkurt T.O."/>
            <person name="Ah-Fong A.M."/>
            <person name="Alvarado L."/>
            <person name="Anderson V.L."/>
            <person name="Armstrong M.R."/>
            <person name="Avrova A."/>
            <person name="Baxter L."/>
            <person name="Beynon J."/>
            <person name="Boevink P.C."/>
            <person name="Bollmann S.R."/>
            <person name="Bos J.I."/>
            <person name="Bulone V."/>
            <person name="Cai G."/>
            <person name="Cakir C."/>
            <person name="Carrington J.C."/>
            <person name="Chawner M."/>
            <person name="Conti L."/>
            <person name="Costanzo S."/>
            <person name="Ewan R."/>
            <person name="Fahlgren N."/>
            <person name="Fischbach M.A."/>
            <person name="Fugelstad J."/>
            <person name="Gilroy E.M."/>
            <person name="Gnerre S."/>
            <person name="Green P.J."/>
            <person name="Grenville-Briggs L.J."/>
            <person name="Griffith J."/>
            <person name="Grunwald N.J."/>
            <person name="Horn K."/>
            <person name="Horner N.R."/>
            <person name="Hu C.H."/>
            <person name="Huitema E."/>
            <person name="Jeong D.H."/>
            <person name="Jones A.M."/>
            <person name="Jones J.D."/>
            <person name="Jones R.W."/>
            <person name="Karlsson E.K."/>
            <person name="Kunjeti S.G."/>
            <person name="Lamour K."/>
            <person name="Liu Z."/>
            <person name="Ma L."/>
            <person name="Maclean D."/>
            <person name="Chibucos M.C."/>
            <person name="McDonald H."/>
            <person name="McWalters J."/>
            <person name="Meijer H.J."/>
            <person name="Morgan W."/>
            <person name="Morris P.F."/>
            <person name="Munro C.A."/>
            <person name="O'Neill K."/>
            <person name="Ospina-Giraldo M."/>
            <person name="Pinzon A."/>
            <person name="Pritchard L."/>
            <person name="Ramsahoye B."/>
            <person name="Ren Q."/>
            <person name="Restrepo S."/>
            <person name="Roy S."/>
            <person name="Sadanandom A."/>
            <person name="Savidor A."/>
            <person name="Schornack S."/>
            <person name="Schwartz D.C."/>
            <person name="Schumann U.D."/>
            <person name="Schwessinger B."/>
            <person name="Seyer L."/>
            <person name="Sharpe T."/>
            <person name="Silvar C."/>
            <person name="Song J."/>
            <person name="Studholme D.J."/>
            <person name="Sykes S."/>
            <person name="Thines M."/>
            <person name="van de Vondervoort P.J."/>
            <person name="Phuntumart V."/>
            <person name="Wawra S."/>
            <person name="Weide R."/>
            <person name="Win J."/>
            <person name="Young C."/>
            <person name="Zhou S."/>
            <person name="Fry W."/>
            <person name="Meyers B.C."/>
            <person name="van West P."/>
            <person name="Ristaino J."/>
            <person name="Govers F."/>
            <person name="Birch P.R."/>
            <person name="Whisson S.C."/>
            <person name="Judelson H.S."/>
            <person name="Nusbaum C."/>
        </authorList>
    </citation>
    <scope>NUCLEOTIDE SEQUENCE [LARGE SCALE GENOMIC DNA]</scope>
    <source>
        <strain evidence="12">T30-4</strain>
    </source>
</reference>
<dbReference type="KEGG" id="pif:PITG_06296"/>
<feature type="transmembrane region" description="Helical" evidence="9">
    <location>
        <begin position="1405"/>
        <end position="1423"/>
    </location>
</feature>
<dbReference type="InterPro" id="IPR034003">
    <property type="entry name" value="ABCG_PDR_2"/>
</dbReference>
<feature type="transmembrane region" description="Helical" evidence="9">
    <location>
        <begin position="1477"/>
        <end position="1509"/>
    </location>
</feature>
<dbReference type="PANTHER" id="PTHR19241">
    <property type="entry name" value="ATP-BINDING CASSETTE TRANSPORTER"/>
    <property type="match status" value="1"/>
</dbReference>
<evidence type="ECO:0000256" key="6">
    <source>
        <dbReference type="ARBA" id="ARBA00022840"/>
    </source>
</evidence>
<keyword evidence="5" id="KW-0547">Nucleotide-binding</keyword>
<feature type="transmembrane region" description="Helical" evidence="9">
    <location>
        <begin position="900"/>
        <end position="918"/>
    </location>
</feature>
<dbReference type="InterPro" id="IPR043926">
    <property type="entry name" value="ABCG_dom"/>
</dbReference>
<keyword evidence="3" id="KW-0813">Transport</keyword>
<dbReference type="FunFam" id="3.40.50.300:FF:000289">
    <property type="entry name" value="ABC transporter G family member 31"/>
    <property type="match status" value="1"/>
</dbReference>
<evidence type="ECO:0000256" key="8">
    <source>
        <dbReference type="ARBA" id="ARBA00023136"/>
    </source>
</evidence>
<feature type="transmembrane region" description="Helical" evidence="9">
    <location>
        <begin position="988"/>
        <end position="1008"/>
    </location>
</feature>
<keyword evidence="8 9" id="KW-0472">Membrane</keyword>
<feature type="transmembrane region" description="Helical" evidence="9">
    <location>
        <begin position="1435"/>
        <end position="1456"/>
    </location>
</feature>
<sequence>MGAAFAALGSFLANRRRLRCARQPVERARTTHSTRGEVEDLELTLKQWLEIRSQRRPSGGRDITEQSGTTIDKTVDAAPAVWEEICKNQLCRRLKAERENTRLKSQYDEEMQVAKKRNATQPEAVRHVRRTNLPPGYMKRIAAALFEELSAGLEVCYLLDESVLGTNTCIPPSMASRMPLLRGGVQGEEMTLFDRRVLPFGAHATGEAWWRYLHNYRGHKEEISTNVVVECFGVEMKDCKANTSVTSYGQQIVRRDVEPDRIVYVWNAYLEPFLFDNEQVGGIYFLEQCHLIIKPEDEDNGDEVSSCMSSCYAVTPYFMDAALQSDPRAAALVDFLVGALFFHMKAHNDMVEDLLLDQALQKRSLLEIRFKNLTLSADMVEVDTDEKAELPTITNYVKHRYGSCCSKKITTRREILKNISGVFKPGTMTLVLGQPGSGKSALMKVLSGRFPMDKNVMLQGDITYNGMPHKELLPQLPQLVSYVGQTDQHFPMLSVRETLEFAHAFSGPQRLNDGIPERNQAALVARAISNNYPTIVIQQLGLQVCQNTLVGDNMIRGISGGEKKRLTTGEMEFGNKVVCMMDEISTGLDSAATFDIINMHRSVAKKRQKTVVISLLQPSPEVFALFDNILLLNDGEVLYHGPRNQVVEYFKGLGFECPPRRDIAEFLVDLCSDEQYKYQVNLHGKTHPQQPVEFAESFAHSEIRIATLTELYTPVSPGLLEDMEAYLKLLPEFHQSFWTSTWTLMRRQLLVTVRNKAFLRGKAVLLVLMGLLYASVFYQFDFEDVQVVMGIIFFSIMYLALAQTPMLPVYFAARDVFYKQRRANFYRTASYVVSMSVSQIPMTLVESLVFGTLVYWLCGFVQTAGAYILFELLLFLTNLAFSAFFFYVSCVTVDVHVAKPLAMVSLLISILFSGFVVIRTKIPTWFIWIYWLDPISWGLRSLAVSQYRHDEFDQCVVTMNGTDYCAEYGMTMGEYYLKFYDIQTERAWIGYGIVFNLVIYFLCMFLAYRALEFNRIETPTTLVAPKKKLTTDYVQLTTPKAQEGKIRGEISVLLSTREKNFVPVTVAFRDLWYTVPNPRTKTDSIELLKGVSGYALPGQMTALMGATGAGKTTLMDVIAGRKTGGKVRGEILLNGFPATDLAIRRCTGYCEQIDVHADSATILEALTLSAFLRQGSDVSSESKYDSVTECLELLELDSIADRCVRGCSVEQLQRLTIGVELAAQPSVLFLDEPTSGLDARAAKVIMDGVRKVANTGRTILCTIHQPSTEVFMLFDSLLLLKQGGETVFYGDLGDRCRNLIDYFEGIPHVPKLPDEYNPATWMLEVIGAGVDHSVDMNVNFVQEFHDSSLKTTLNRNLSKEGVAVPVSGQDELSFTNKRAASNVTQLHMVTQRFFRMYWRIPTYNWTRIVVYTVMGLLFGLVFVDANYTTYQEVNSGLGMIFCTTAFLGIVSLNSAVPVTSEQRASFYRERASQSYNSFWYFLGFTLAEIPYVLVSSLIFTVTCLPLAGFTDIGDLAFYWLNLTLHVLCQIYLGQLLSFAMPSMEVAALLGVLFNSIFVLFMGFNPPASAIPQGYRWLFDITPQRYSLMLFTALLFGNCPDEDYTQVTQSLKTGVSVDMTEFPRGCQILENAPQAVGRIPIRSYLDIVFDIRHDDIRYYMLINFVMMLVLRLLALLALRFINHQKK</sequence>
<dbReference type="HOGENOM" id="CLU_000604_35_3_1"/>
<dbReference type="RefSeq" id="XP_002998447.1">
    <property type="nucleotide sequence ID" value="XM_002998401.1"/>
</dbReference>
<evidence type="ECO:0000256" key="7">
    <source>
        <dbReference type="ARBA" id="ARBA00022989"/>
    </source>
</evidence>
<evidence type="ECO:0000256" key="4">
    <source>
        <dbReference type="ARBA" id="ARBA00022692"/>
    </source>
</evidence>
<dbReference type="OrthoDB" id="109711at2759"/>
<feature type="transmembrane region" description="Helical" evidence="9">
    <location>
        <begin position="763"/>
        <end position="780"/>
    </location>
</feature>
<dbReference type="PROSITE" id="PS50893">
    <property type="entry name" value="ABC_TRANSPORTER_2"/>
    <property type="match status" value="2"/>
</dbReference>
<dbReference type="Gene3D" id="3.40.50.300">
    <property type="entry name" value="P-loop containing nucleotide triphosphate hydrolases"/>
    <property type="match status" value="2"/>
</dbReference>
<keyword evidence="7 9" id="KW-1133">Transmembrane helix</keyword>
<evidence type="ECO:0000256" key="3">
    <source>
        <dbReference type="ARBA" id="ARBA00022448"/>
    </source>
</evidence>
<evidence type="ECO:0000256" key="5">
    <source>
        <dbReference type="ARBA" id="ARBA00022741"/>
    </source>
</evidence>
<feature type="domain" description="ABC transporter" evidence="10">
    <location>
        <begin position="388"/>
        <end position="659"/>
    </location>
</feature>
<comment type="subcellular location">
    <subcellularLocation>
        <location evidence="1">Membrane</location>
        <topology evidence="1">Multi-pass membrane protein</topology>
    </subcellularLocation>
</comment>
<organism evidence="11 12">
    <name type="scientific">Phytophthora infestans (strain T30-4)</name>
    <name type="common">Potato late blight agent</name>
    <dbReference type="NCBI Taxonomy" id="403677"/>
    <lineage>
        <taxon>Eukaryota</taxon>
        <taxon>Sar</taxon>
        <taxon>Stramenopiles</taxon>
        <taxon>Oomycota</taxon>
        <taxon>Peronosporomycetes</taxon>
        <taxon>Peronosporales</taxon>
        <taxon>Peronosporaceae</taxon>
        <taxon>Phytophthora</taxon>
    </lineage>
</organism>
<dbReference type="GO" id="GO:0016887">
    <property type="term" value="F:ATP hydrolysis activity"/>
    <property type="evidence" value="ECO:0007669"/>
    <property type="project" value="InterPro"/>
</dbReference>
<dbReference type="VEuPathDB" id="FungiDB:PITG_06296"/>
<feature type="transmembrane region" description="Helical" evidence="9">
    <location>
        <begin position="864"/>
        <end position="888"/>
    </location>
</feature>
<dbReference type="OMA" id="LGMIFCT"/>
<accession>D0N4J2</accession>
<dbReference type="CDD" id="cd03232">
    <property type="entry name" value="ABCG_PDR_domain2"/>
    <property type="match status" value="1"/>
</dbReference>
<feature type="transmembrane region" description="Helical" evidence="9">
    <location>
        <begin position="787"/>
        <end position="811"/>
    </location>
</feature>
<dbReference type="Pfam" id="PF01061">
    <property type="entry name" value="ABC2_membrane"/>
    <property type="match status" value="2"/>
</dbReference>
<dbReference type="Pfam" id="PF00005">
    <property type="entry name" value="ABC_tran"/>
    <property type="match status" value="2"/>
</dbReference>
<dbReference type="SMART" id="SM00382">
    <property type="entry name" value="AAA"/>
    <property type="match status" value="2"/>
</dbReference>
<evidence type="ECO:0000313" key="11">
    <source>
        <dbReference type="EMBL" id="EEY69800.1"/>
    </source>
</evidence>
<dbReference type="Pfam" id="PF19055">
    <property type="entry name" value="ABC2_membrane_7"/>
    <property type="match status" value="2"/>
</dbReference>
<feature type="transmembrane region" description="Helical" evidence="9">
    <location>
        <begin position="1545"/>
        <end position="1563"/>
    </location>
</feature>
<feature type="transmembrane region" description="Helical" evidence="9">
    <location>
        <begin position="831"/>
        <end position="857"/>
    </location>
</feature>
<dbReference type="InterPro" id="IPR013525">
    <property type="entry name" value="ABC2_TM"/>
</dbReference>
<dbReference type="EMBL" id="DS028125">
    <property type="protein sequence ID" value="EEY69800.1"/>
    <property type="molecule type" value="Genomic_DNA"/>
</dbReference>
<protein>
    <submittedName>
        <fullName evidence="11">ATP-binding Cassette (ABC) Superfamily</fullName>
    </submittedName>
</protein>
<dbReference type="InterPro" id="IPR003593">
    <property type="entry name" value="AAA+_ATPase"/>
</dbReference>
<evidence type="ECO:0000256" key="9">
    <source>
        <dbReference type="SAM" id="Phobius"/>
    </source>
</evidence>
<dbReference type="SUPFAM" id="SSF52540">
    <property type="entry name" value="P-loop containing nucleoside triphosphate hydrolases"/>
    <property type="match status" value="2"/>
</dbReference>
<feature type="transmembrane region" description="Helical" evidence="9">
    <location>
        <begin position="925"/>
        <end position="943"/>
    </location>
</feature>
<dbReference type="GO" id="GO:0016020">
    <property type="term" value="C:membrane"/>
    <property type="evidence" value="ECO:0007669"/>
    <property type="project" value="UniProtKB-SubCell"/>
</dbReference>
<evidence type="ECO:0000259" key="10">
    <source>
        <dbReference type="PROSITE" id="PS50893"/>
    </source>
</evidence>
<feature type="domain" description="ABC transporter" evidence="10">
    <location>
        <begin position="1066"/>
        <end position="1308"/>
    </location>
</feature>
<keyword evidence="6 11" id="KW-0067">ATP-binding</keyword>
<dbReference type="GO" id="GO:0140359">
    <property type="term" value="F:ABC-type transporter activity"/>
    <property type="evidence" value="ECO:0007669"/>
    <property type="project" value="InterPro"/>
</dbReference>
<evidence type="ECO:0000313" key="12">
    <source>
        <dbReference type="Proteomes" id="UP000006643"/>
    </source>
</evidence>
<dbReference type="InterPro" id="IPR027417">
    <property type="entry name" value="P-loop_NTPase"/>
</dbReference>
<feature type="transmembrane region" description="Helical" evidence="9">
    <location>
        <begin position="1657"/>
        <end position="1680"/>
    </location>
</feature>
<comment type="similarity">
    <text evidence="2">Belongs to the ABC transporter superfamily. ABCG family. PDR (TC 3.A.1.205) subfamily.</text>
</comment>
<dbReference type="FunFam" id="3.40.50.300:FF:000528">
    <property type="entry name" value="ABC transporter G family member 31"/>
    <property type="match status" value="1"/>
</dbReference>
<dbReference type="GeneID" id="9465986"/>
<dbReference type="InterPro" id="IPR003439">
    <property type="entry name" value="ABC_transporter-like_ATP-bd"/>
</dbReference>
<name>D0N4J2_PHYIT</name>
<dbReference type="InParanoid" id="D0N4J2"/>
<keyword evidence="4 9" id="KW-0812">Transmembrane</keyword>
<evidence type="ECO:0000256" key="2">
    <source>
        <dbReference type="ARBA" id="ARBA00006012"/>
    </source>
</evidence>
<dbReference type="eggNOG" id="KOG0065">
    <property type="taxonomic scope" value="Eukaryota"/>
</dbReference>
<evidence type="ECO:0000256" key="1">
    <source>
        <dbReference type="ARBA" id="ARBA00004141"/>
    </source>
</evidence>
<dbReference type="Proteomes" id="UP000006643">
    <property type="component" value="Unassembled WGS sequence"/>
</dbReference>
<feature type="transmembrane region" description="Helical" evidence="9">
    <location>
        <begin position="1515"/>
        <end position="1533"/>
    </location>
</feature>
<gene>
    <name evidence="11" type="ORF">PITG_06296</name>
</gene>
<proteinExistence type="inferred from homology"/>
<keyword evidence="12" id="KW-1185">Reference proteome</keyword>
<dbReference type="GO" id="GO:0005524">
    <property type="term" value="F:ATP binding"/>
    <property type="evidence" value="ECO:0007669"/>
    <property type="project" value="UniProtKB-KW"/>
</dbReference>